<feature type="domain" description="ABC transmembrane type-1" evidence="7">
    <location>
        <begin position="391"/>
        <end position="590"/>
    </location>
</feature>
<evidence type="ECO:0000256" key="3">
    <source>
        <dbReference type="ARBA" id="ARBA00022989"/>
    </source>
</evidence>
<dbReference type="InterPro" id="IPR017664">
    <property type="entry name" value="AminoethylPonate_ABC_perm-1"/>
</dbReference>
<dbReference type="EMBL" id="ADMS01000051">
    <property type="protein sequence ID" value="EFF76555.1"/>
    <property type="molecule type" value="Genomic_DNA"/>
</dbReference>
<accession>D4X9U4</accession>
<evidence type="ECO:0000259" key="7">
    <source>
        <dbReference type="PROSITE" id="PS50928"/>
    </source>
</evidence>
<feature type="transmembrane region" description="Helical" evidence="5">
    <location>
        <begin position="292"/>
        <end position="309"/>
    </location>
</feature>
<comment type="subcellular location">
    <subcellularLocation>
        <location evidence="1 5">Cell membrane</location>
        <topology evidence="1 5">Multi-pass membrane protein</topology>
    </subcellularLocation>
</comment>
<keyword evidence="2 5" id="KW-0812">Transmembrane</keyword>
<dbReference type="AlphaFoldDB" id="D4X9U4"/>
<dbReference type="HOGENOM" id="CLU_021838_1_2_4"/>
<dbReference type="InterPro" id="IPR000515">
    <property type="entry name" value="MetI-like"/>
</dbReference>
<evidence type="ECO:0000313" key="9">
    <source>
        <dbReference type="Proteomes" id="UP000004510"/>
    </source>
</evidence>
<comment type="caution">
    <text evidence="8">The sequence shown here is derived from an EMBL/GenBank/DDBJ whole genome shotgun (WGS) entry which is preliminary data.</text>
</comment>
<feature type="transmembrane region" description="Helical" evidence="5">
    <location>
        <begin position="530"/>
        <end position="549"/>
    </location>
</feature>
<dbReference type="PANTHER" id="PTHR43496:SF1">
    <property type="entry name" value="POLYGALACTURONAN_RHAMNOGALACTURONAN TRANSPORT SYSTEM PERMEASE PROTEIN YTEP"/>
    <property type="match status" value="1"/>
</dbReference>
<proteinExistence type="inferred from homology"/>
<dbReference type="NCBIfam" id="TIGR03262">
    <property type="entry name" value="PhnU2"/>
    <property type="match status" value="1"/>
</dbReference>
<dbReference type="PANTHER" id="PTHR43496">
    <property type="entry name" value="PROTEIN LPLB"/>
    <property type="match status" value="1"/>
</dbReference>
<dbReference type="InterPro" id="IPR035906">
    <property type="entry name" value="MetI-like_sf"/>
</dbReference>
<feature type="domain" description="ABC transmembrane type-1" evidence="7">
    <location>
        <begin position="113"/>
        <end position="310"/>
    </location>
</feature>
<feature type="transmembrane region" description="Helical" evidence="5">
    <location>
        <begin position="436"/>
        <end position="459"/>
    </location>
</feature>
<feature type="transmembrane region" description="Helical" evidence="5">
    <location>
        <begin position="569"/>
        <end position="593"/>
    </location>
</feature>
<feature type="transmembrane region" description="Helical" evidence="5">
    <location>
        <begin position="395"/>
        <end position="416"/>
    </location>
</feature>
<feature type="region of interest" description="Disordered" evidence="6">
    <location>
        <begin position="1"/>
        <end position="20"/>
    </location>
</feature>
<gene>
    <name evidence="8" type="ORF">HMPREF0004_2241</name>
</gene>
<reference evidence="9" key="1">
    <citation type="submission" date="2010-03" db="EMBL/GenBank/DDBJ databases">
        <title>Complete sequence of Mobiluncus curtisii ATCC 43063.</title>
        <authorList>
            <person name="Muzny D."/>
            <person name="Qin X."/>
            <person name="Deng J."/>
            <person name="Jiang H."/>
            <person name="Liu Y."/>
            <person name="Qu J."/>
            <person name="Song X.-Z."/>
            <person name="Zhang L."/>
            <person name="Thornton R."/>
            <person name="Coyle M."/>
            <person name="Francisco L."/>
            <person name="Jackson L."/>
            <person name="Javaid M."/>
            <person name="Korchina V."/>
            <person name="Kovar C."/>
            <person name="Mata R."/>
            <person name="Mathew T."/>
            <person name="Ngo R."/>
            <person name="Nguyen L."/>
            <person name="Nguyen N."/>
            <person name="Okwuonu G."/>
            <person name="Ongeri F."/>
            <person name="Pham C."/>
            <person name="Simmons D."/>
            <person name="Wilczek-Boney K."/>
            <person name="Hale W."/>
            <person name="Jakkamsetti A."/>
            <person name="Pham P."/>
            <person name="Ruth R."/>
            <person name="San Lucas F."/>
            <person name="Warren J."/>
            <person name="Zhang J."/>
            <person name="Zhao Z."/>
            <person name="Zhou C."/>
            <person name="Zhu D."/>
            <person name="Lee S."/>
            <person name="Bess C."/>
            <person name="Blankenburg K."/>
            <person name="Forbes L."/>
            <person name="Fu Q."/>
            <person name="Gubbala S."/>
            <person name="Hirani K."/>
            <person name="Jayaseelan J.C."/>
            <person name="Lara F."/>
            <person name="Munidasa M."/>
            <person name="Palculict T."/>
            <person name="Patil S."/>
            <person name="Pu L.-L."/>
            <person name="Saada N."/>
            <person name="Tang L."/>
            <person name="Weissenberger G."/>
            <person name="Zhu Y."/>
            <person name="Hemphill L."/>
            <person name="Shang Y."/>
            <person name="Youmans B."/>
            <person name="Ayvaz T."/>
            <person name="Ross M."/>
            <person name="Santibanez J."/>
            <person name="Aqrawi P."/>
            <person name="Gross S."/>
            <person name="Joshi V."/>
            <person name="Fowler G."/>
            <person name="Nazareth L."/>
            <person name="Reid J."/>
            <person name="Worley K."/>
            <person name="Petrosino J."/>
            <person name="Highlander S."/>
            <person name="Gibbs R."/>
            <person name="Gibbs R."/>
        </authorList>
    </citation>
    <scope>NUCLEOTIDE SEQUENCE [LARGE SCALE GENOMIC DNA]</scope>
    <source>
        <strain evidence="9">ATCC 43553</strain>
    </source>
</reference>
<dbReference type="GO" id="GO:0005886">
    <property type="term" value="C:plasma membrane"/>
    <property type="evidence" value="ECO:0007669"/>
    <property type="project" value="UniProtKB-SubCell"/>
</dbReference>
<comment type="similarity">
    <text evidence="5">Belongs to the binding-protein-dependent transport system permease family.</text>
</comment>
<evidence type="ECO:0000256" key="1">
    <source>
        <dbReference type="ARBA" id="ARBA00004651"/>
    </source>
</evidence>
<keyword evidence="5" id="KW-0813">Transport</keyword>
<dbReference type="PROSITE" id="PS50928">
    <property type="entry name" value="ABC_TM1"/>
    <property type="match status" value="2"/>
</dbReference>
<dbReference type="Pfam" id="PF00528">
    <property type="entry name" value="BPD_transp_1"/>
    <property type="match status" value="2"/>
</dbReference>
<dbReference type="GO" id="GO:0055085">
    <property type="term" value="P:transmembrane transport"/>
    <property type="evidence" value="ECO:0007669"/>
    <property type="project" value="InterPro"/>
</dbReference>
<feature type="transmembrane region" description="Helical" evidence="5">
    <location>
        <begin position="234"/>
        <end position="257"/>
    </location>
</feature>
<keyword evidence="4 5" id="KW-0472">Membrane</keyword>
<evidence type="ECO:0000256" key="2">
    <source>
        <dbReference type="ARBA" id="ARBA00022692"/>
    </source>
</evidence>
<dbReference type="RefSeq" id="WP_006218291.1">
    <property type="nucleotide sequence ID" value="NZ_GG770409.1"/>
</dbReference>
<dbReference type="CDD" id="cd06261">
    <property type="entry name" value="TM_PBP2"/>
    <property type="match status" value="1"/>
</dbReference>
<dbReference type="SUPFAM" id="SSF161098">
    <property type="entry name" value="MetI-like"/>
    <property type="match status" value="2"/>
</dbReference>
<evidence type="ECO:0000256" key="6">
    <source>
        <dbReference type="SAM" id="MobiDB-lite"/>
    </source>
</evidence>
<evidence type="ECO:0000313" key="8">
    <source>
        <dbReference type="EMBL" id="EFF76555.1"/>
    </source>
</evidence>
<evidence type="ECO:0000256" key="5">
    <source>
        <dbReference type="RuleBase" id="RU363032"/>
    </source>
</evidence>
<dbReference type="Gene3D" id="1.10.3720.10">
    <property type="entry name" value="MetI-like"/>
    <property type="match status" value="2"/>
</dbReference>
<feature type="transmembrane region" description="Helical" evidence="5">
    <location>
        <begin position="94"/>
        <end position="113"/>
    </location>
</feature>
<organism evidence="8 9">
    <name type="scientific">Achromobacter piechaudii ATCC 43553</name>
    <dbReference type="NCBI Taxonomy" id="742159"/>
    <lineage>
        <taxon>Bacteria</taxon>
        <taxon>Pseudomonadati</taxon>
        <taxon>Pseudomonadota</taxon>
        <taxon>Betaproteobacteria</taxon>
        <taxon>Burkholderiales</taxon>
        <taxon>Alcaligenaceae</taxon>
        <taxon>Achromobacter</taxon>
    </lineage>
</organism>
<protein>
    <submittedName>
        <fullName evidence="8">Putative 2-aminoethylphosphonate ABC transporter, permease protein</fullName>
    </submittedName>
</protein>
<feature type="transmembrane region" description="Helical" evidence="5">
    <location>
        <begin position="119"/>
        <end position="139"/>
    </location>
</feature>
<evidence type="ECO:0000256" key="4">
    <source>
        <dbReference type="ARBA" id="ARBA00023136"/>
    </source>
</evidence>
<feature type="transmembrane region" description="Helical" evidence="5">
    <location>
        <begin position="151"/>
        <end position="173"/>
    </location>
</feature>
<feature type="transmembrane region" description="Helical" evidence="5">
    <location>
        <begin position="465"/>
        <end position="483"/>
    </location>
</feature>
<feature type="transmembrane region" description="Helical" evidence="5">
    <location>
        <begin position="62"/>
        <end position="82"/>
    </location>
</feature>
<dbReference type="eggNOG" id="COG1178">
    <property type="taxonomic scope" value="Bacteria"/>
</dbReference>
<sequence>MTGSPSVAEPTLAPTPAGPDVGTPGALAASAARAASASPASFAPALGRRPLPAWIGSLGLNVGQGALALFLLLFLALPLAAILAKSVTDGEGSWAGLAVVTGIIGADGFLPMVGRSLTVGIVTMLLVVPAAYGFAYGLTRTRLPGKGMLRTIALLPLLAPSLLPGIALVYLLGNQGLLKGLTGGATIYGFWGIVVGEAFYTFPHALMILLTGLTLADGRLYDAARAMGAGPWRTFLTVTLPGTRYAVFSACCVVFTLTVTDFGVPKVVGGDYNVLAMEAYKAVVGQQNFPKGAAIGILLLLPALLTFVLDRRLRARQGAQMSGRAQAYAAGPNRRRDAAFFTLAGVVAAFLMLIIGVAVWASFVKMWPYNLSMSLRSYDFDNMDGGGWLAWRNSLLLAFCTAVIGTAVVFVGAWMVEKVPARGQLAGGLRGMVRMLALMPMAVPGLVLGLGYIFFFNSLANPLNVLYGTMPLLVLCTVVHFYTSAHLTAATALNALDPEFEAASASLKVPRMTTFLRVTLPMCLPAALDVARYLFVSAMTTVSAVVFLYSPSTVLAAVAVLNMDDAGFIGPAAAMCTVIMASSAAAALVLHLASRALVARSQAWRRPVAL</sequence>
<feature type="transmembrane region" description="Helical" evidence="5">
    <location>
        <begin position="338"/>
        <end position="363"/>
    </location>
</feature>
<dbReference type="PATRIC" id="fig|742159.3.peg.3155"/>
<keyword evidence="3 5" id="KW-1133">Transmembrane helix</keyword>
<name>D4X9U4_9BURK</name>
<feature type="transmembrane region" description="Helical" evidence="5">
    <location>
        <begin position="185"/>
        <end position="213"/>
    </location>
</feature>
<dbReference type="Proteomes" id="UP000004510">
    <property type="component" value="Unassembled WGS sequence"/>
</dbReference>